<evidence type="ECO:0000259" key="1">
    <source>
        <dbReference type="Pfam" id="PF01425"/>
    </source>
</evidence>
<evidence type="ECO:0000313" key="3">
    <source>
        <dbReference type="Proteomes" id="UP000784435"/>
    </source>
</evidence>
<dbReference type="SUPFAM" id="SSF75304">
    <property type="entry name" value="Amidase signature (AS) enzymes"/>
    <property type="match status" value="1"/>
</dbReference>
<dbReference type="GO" id="GO:0003824">
    <property type="term" value="F:catalytic activity"/>
    <property type="evidence" value="ECO:0007669"/>
    <property type="project" value="InterPro"/>
</dbReference>
<reference evidence="2" key="2">
    <citation type="submission" date="2021-09" db="EMBL/GenBank/DDBJ databases">
        <authorList>
            <person name="Gilroy R."/>
        </authorList>
    </citation>
    <scope>NUCLEOTIDE SEQUENCE</scope>
    <source>
        <strain evidence="2">ChiGjej5B5-7349</strain>
    </source>
</reference>
<dbReference type="InterPro" id="IPR036928">
    <property type="entry name" value="AS_sf"/>
</dbReference>
<dbReference type="InterPro" id="IPR000120">
    <property type="entry name" value="Amidase"/>
</dbReference>
<comment type="caution">
    <text evidence="2">The sequence shown here is derived from an EMBL/GenBank/DDBJ whole genome shotgun (WGS) entry which is preliminary data.</text>
</comment>
<dbReference type="Gene3D" id="3.90.1300.10">
    <property type="entry name" value="Amidase signature (AS) domain"/>
    <property type="match status" value="1"/>
</dbReference>
<feature type="domain" description="Amidase" evidence="1">
    <location>
        <begin position="45"/>
        <end position="478"/>
    </location>
</feature>
<organism evidence="2 3">
    <name type="scientific">Brevibacterium senegalense</name>
    <dbReference type="NCBI Taxonomy" id="1033736"/>
    <lineage>
        <taxon>Bacteria</taxon>
        <taxon>Bacillati</taxon>
        <taxon>Actinomycetota</taxon>
        <taxon>Actinomycetes</taxon>
        <taxon>Micrococcales</taxon>
        <taxon>Brevibacteriaceae</taxon>
        <taxon>Brevibacterium</taxon>
    </lineage>
</organism>
<proteinExistence type="predicted"/>
<sequence>MNGQAAETPRFEPAAGRAHESELTWLSTRALASKIASGQVSAREALTDHLARIDAVDPQLNSIVTRDDESAYEAADAADRAYSRGDRLGPLHGVPMTHKDTHDTAGLRTTYGSPLLEDNVPVRDALIVSRLRAAGAVTTGKSNVPEFAAGSHTFNPLFGTTVNPYDTSKSAAGSSGGAAAAIAAGIQASGDGSDMGGSLRTPGSFNNIVGMRPTNGRIPHALPGRPWAWLSQPGFMARTVGDVALLMSVGSGPAPGAPAARPEPGSVFDRPEFRYPFEHRPGAGLRGLRIGFSADLGGLLPVEASVAEVVDRAAQSLAVGGGHVDAYAPDLRDADEVFRVTRAYDFAAQHGERVRTQRSRIKESIVWNTEMGLNLTVDDLVAAEAARGRLQGAVEAFFGHYDLLVLTSSQVAPFDKDLEYPTEINGQPLDDYLEWMRAATIISATGCPAISLPAGFTREGLPVGVQLVAAPGKDVELLLAAQAFEELTEFHLRRPPL</sequence>
<accession>A0A921MCF5</accession>
<dbReference type="PANTHER" id="PTHR11895">
    <property type="entry name" value="TRANSAMIDASE"/>
    <property type="match status" value="1"/>
</dbReference>
<reference evidence="2" key="1">
    <citation type="journal article" date="2021" name="PeerJ">
        <title>Extensive microbial diversity within the chicken gut microbiome revealed by metagenomics and culture.</title>
        <authorList>
            <person name="Gilroy R."/>
            <person name="Ravi A."/>
            <person name="Getino M."/>
            <person name="Pursley I."/>
            <person name="Horton D.L."/>
            <person name="Alikhan N.F."/>
            <person name="Baker D."/>
            <person name="Gharbi K."/>
            <person name="Hall N."/>
            <person name="Watson M."/>
            <person name="Adriaenssens E.M."/>
            <person name="Foster-Nyarko E."/>
            <person name="Jarju S."/>
            <person name="Secka A."/>
            <person name="Antonio M."/>
            <person name="Oren A."/>
            <person name="Chaudhuri R.R."/>
            <person name="La Ragione R."/>
            <person name="Hildebrand F."/>
            <person name="Pallen M.J."/>
        </authorList>
    </citation>
    <scope>NUCLEOTIDE SEQUENCE</scope>
    <source>
        <strain evidence="2">ChiGjej5B5-7349</strain>
    </source>
</reference>
<name>A0A921MCF5_9MICO</name>
<evidence type="ECO:0000313" key="2">
    <source>
        <dbReference type="EMBL" id="HJG79477.1"/>
    </source>
</evidence>
<dbReference type="AlphaFoldDB" id="A0A921MCF5"/>
<dbReference type="Proteomes" id="UP000784435">
    <property type="component" value="Unassembled WGS sequence"/>
</dbReference>
<dbReference type="EMBL" id="DYUK01000080">
    <property type="protein sequence ID" value="HJG79477.1"/>
    <property type="molecule type" value="Genomic_DNA"/>
</dbReference>
<dbReference type="PANTHER" id="PTHR11895:SF76">
    <property type="entry name" value="INDOLEACETAMIDE HYDROLASE"/>
    <property type="match status" value="1"/>
</dbReference>
<protein>
    <submittedName>
        <fullName evidence="2">Amidase</fullName>
    </submittedName>
</protein>
<gene>
    <name evidence="2" type="ORF">K8V08_03600</name>
</gene>
<dbReference type="InterPro" id="IPR023631">
    <property type="entry name" value="Amidase_dom"/>
</dbReference>
<dbReference type="Pfam" id="PF01425">
    <property type="entry name" value="Amidase"/>
    <property type="match status" value="1"/>
</dbReference>